<name>R3WMN4_9ENTE</name>
<dbReference type="RefSeq" id="WP_010766891.1">
    <property type="nucleotide sequence ID" value="NZ_KB946325.1"/>
</dbReference>
<protein>
    <submittedName>
        <fullName evidence="1">Uncharacterized protein</fullName>
    </submittedName>
</protein>
<organism evidence="1 2">
    <name type="scientific">Enterococcus phoeniculicola ATCC BAA-412</name>
    <dbReference type="NCBI Taxonomy" id="1158610"/>
    <lineage>
        <taxon>Bacteria</taxon>
        <taxon>Bacillati</taxon>
        <taxon>Bacillota</taxon>
        <taxon>Bacilli</taxon>
        <taxon>Lactobacillales</taxon>
        <taxon>Enterococcaceae</taxon>
        <taxon>Enterococcus</taxon>
    </lineage>
</organism>
<gene>
    <name evidence="1" type="ORF">UC3_00206</name>
</gene>
<keyword evidence="2" id="KW-1185">Reference proteome</keyword>
<sequence>MVEDYFEDVSVFLVNFTHGQKVFKRTIIVPYSWSDKEVREYLQNSFQQVSVLKVTLIDFAWVPNSTFK</sequence>
<proteinExistence type="predicted"/>
<accession>R3WMN4</accession>
<reference evidence="1 2" key="1">
    <citation type="submission" date="2013-02" db="EMBL/GenBank/DDBJ databases">
        <title>The Genome Sequence of Enterococcus phoeniculicola BAA-412.</title>
        <authorList>
            <consortium name="The Broad Institute Genome Sequencing Platform"/>
            <consortium name="The Broad Institute Genome Sequencing Center for Infectious Disease"/>
            <person name="Earl A.M."/>
            <person name="Gilmore M.S."/>
            <person name="Lebreton F."/>
            <person name="Walker B."/>
            <person name="Young S.K."/>
            <person name="Zeng Q."/>
            <person name="Gargeya S."/>
            <person name="Fitzgerald M."/>
            <person name="Haas B."/>
            <person name="Abouelleil A."/>
            <person name="Alvarado L."/>
            <person name="Arachchi H.M."/>
            <person name="Berlin A.M."/>
            <person name="Chapman S.B."/>
            <person name="Dewar J."/>
            <person name="Goldberg J."/>
            <person name="Griggs A."/>
            <person name="Gujja S."/>
            <person name="Hansen M."/>
            <person name="Howarth C."/>
            <person name="Imamovic A."/>
            <person name="Larimer J."/>
            <person name="McCowan C."/>
            <person name="Murphy C."/>
            <person name="Neiman D."/>
            <person name="Pearson M."/>
            <person name="Priest M."/>
            <person name="Roberts A."/>
            <person name="Saif S."/>
            <person name="Shea T."/>
            <person name="Sisk P."/>
            <person name="Sykes S."/>
            <person name="Wortman J."/>
            <person name="Nusbaum C."/>
            <person name="Birren B."/>
        </authorList>
    </citation>
    <scope>NUCLEOTIDE SEQUENCE [LARGE SCALE GENOMIC DNA]</scope>
    <source>
        <strain evidence="1 2">ATCC BAA-412</strain>
    </source>
</reference>
<dbReference type="PATRIC" id="fig|1158610.3.peg.184"/>
<dbReference type="Proteomes" id="UP000013785">
    <property type="component" value="Unassembled WGS sequence"/>
</dbReference>
<dbReference type="AlphaFoldDB" id="R3WMN4"/>
<evidence type="ECO:0000313" key="1">
    <source>
        <dbReference type="EMBL" id="EOL49111.1"/>
    </source>
</evidence>
<dbReference type="EMBL" id="AJAT01000006">
    <property type="protein sequence ID" value="EOL49111.1"/>
    <property type="molecule type" value="Genomic_DNA"/>
</dbReference>
<evidence type="ECO:0000313" key="2">
    <source>
        <dbReference type="Proteomes" id="UP000013785"/>
    </source>
</evidence>
<dbReference type="HOGENOM" id="CLU_2787421_0_0_9"/>
<comment type="caution">
    <text evidence="1">The sequence shown here is derived from an EMBL/GenBank/DDBJ whole genome shotgun (WGS) entry which is preliminary data.</text>
</comment>